<reference evidence="1 2" key="1">
    <citation type="submission" date="2018-01" db="EMBL/GenBank/DDBJ databases">
        <title>Co-occurrence of chitin degradation, pigmentation and bioactivity in marine Pseudoalteromonas.</title>
        <authorList>
            <person name="Paulsen S."/>
            <person name="Gram L."/>
            <person name="Machado H."/>
        </authorList>
    </citation>
    <scope>NUCLEOTIDE SEQUENCE [LARGE SCALE GENOMIC DNA]</scope>
    <source>
        <strain evidence="1 2">S3898</strain>
    </source>
</reference>
<dbReference type="Proteomes" id="UP000291338">
    <property type="component" value="Unassembled WGS sequence"/>
</dbReference>
<protein>
    <recommendedName>
        <fullName evidence="3">DUF1501 domain-containing protein</fullName>
    </recommendedName>
</protein>
<dbReference type="Pfam" id="PF07394">
    <property type="entry name" value="DUF1501"/>
    <property type="match status" value="1"/>
</dbReference>
<name>A0A4Q7ISN9_9GAMM</name>
<dbReference type="PANTHER" id="PTHR43737">
    <property type="entry name" value="BLL7424 PROTEIN"/>
    <property type="match status" value="1"/>
</dbReference>
<proteinExistence type="predicted"/>
<evidence type="ECO:0008006" key="3">
    <source>
        <dbReference type="Google" id="ProtNLM"/>
    </source>
</evidence>
<sequence length="444" mass="48085">MNRRKFLSYCLKGGVSMAALTQLQLQAFQGSMSYEFDDHKALVCVFLYGGNDSLNMLIPIEGEARTLYEASRQNLAVSNPLSLSPITAIDGGVGLHRAMSAIQPVFESQNLAFISGVGSLVVPTSKADYDNEAVPLPKHLFSHNDQQATWMHGREKISLNSGWGARLLERIDQGGAFVNNISLAGTNPWQTSANLTPFSLHQSGVSRINPINGTSNRATHVRDIMTRVLSQSTHPLASTYGTKVQSAITNTEAMNSAIESSIDLSSYFSDSSLSQQLHTVAKSISVRQTLNAKRQIYFVSMGGFDTHDNQLTTHPALLGALSQSLAEFNTAMSAIEASNDVTLFTMSDFGRTLTSNGDGTDHGWAGNQIVMGGAVNGGEIYGSLMTQHLDGPNDTRGGRLIPQVANEQYFSSMAQWFGLANSELVDLFPNLTNFDTHSLSFMNI</sequence>
<dbReference type="AlphaFoldDB" id="A0A4Q7ISN9"/>
<dbReference type="EMBL" id="PPSX01000004">
    <property type="protein sequence ID" value="RZQ55002.1"/>
    <property type="molecule type" value="Genomic_DNA"/>
</dbReference>
<accession>A0A4Q7ISN9</accession>
<organism evidence="1 2">
    <name type="scientific">Pseudoalteromonas phenolica</name>
    <dbReference type="NCBI Taxonomy" id="161398"/>
    <lineage>
        <taxon>Bacteria</taxon>
        <taxon>Pseudomonadati</taxon>
        <taxon>Pseudomonadota</taxon>
        <taxon>Gammaproteobacteria</taxon>
        <taxon>Alteromonadales</taxon>
        <taxon>Pseudoalteromonadaceae</taxon>
        <taxon>Pseudoalteromonas</taxon>
    </lineage>
</organism>
<dbReference type="InterPro" id="IPR010869">
    <property type="entry name" value="DUF1501"/>
</dbReference>
<dbReference type="RefSeq" id="WP_130253780.1">
    <property type="nucleotide sequence ID" value="NZ_PPSX01000004.1"/>
</dbReference>
<evidence type="ECO:0000313" key="1">
    <source>
        <dbReference type="EMBL" id="RZQ55002.1"/>
    </source>
</evidence>
<evidence type="ECO:0000313" key="2">
    <source>
        <dbReference type="Proteomes" id="UP000291338"/>
    </source>
</evidence>
<gene>
    <name evidence="1" type="ORF">C1E23_00975</name>
</gene>
<comment type="caution">
    <text evidence="1">The sequence shown here is derived from an EMBL/GenBank/DDBJ whole genome shotgun (WGS) entry which is preliminary data.</text>
</comment>
<dbReference type="PANTHER" id="PTHR43737:SF1">
    <property type="entry name" value="DUF1501 DOMAIN-CONTAINING PROTEIN"/>
    <property type="match status" value="1"/>
</dbReference>